<dbReference type="InterPro" id="IPR000045">
    <property type="entry name" value="Prepilin_IV_endopep_pep"/>
</dbReference>
<dbReference type="AlphaFoldDB" id="A0A133ZPZ5"/>
<dbReference type="PATRIC" id="fig|467210.3.peg.1370"/>
<dbReference type="OrthoDB" id="2049546at2"/>
<dbReference type="STRING" id="467210.HMPREF1866_01384"/>
<evidence type="ECO:0000259" key="2">
    <source>
        <dbReference type="Pfam" id="PF01478"/>
    </source>
</evidence>
<keyword evidence="1" id="KW-0472">Membrane</keyword>
<dbReference type="Gene3D" id="1.20.120.1220">
    <property type="match status" value="1"/>
</dbReference>
<dbReference type="Pfam" id="PF01478">
    <property type="entry name" value="Peptidase_A24"/>
    <property type="match status" value="1"/>
</dbReference>
<feature type="transmembrane region" description="Helical" evidence="1">
    <location>
        <begin position="5"/>
        <end position="23"/>
    </location>
</feature>
<gene>
    <name evidence="3" type="ORF">HMPREF1866_01384</name>
</gene>
<dbReference type="EMBL" id="LSDA01000088">
    <property type="protein sequence ID" value="KXB57503.1"/>
    <property type="molecule type" value="Genomic_DNA"/>
</dbReference>
<keyword evidence="1" id="KW-0812">Transmembrane</keyword>
<feature type="transmembrane region" description="Helical" evidence="1">
    <location>
        <begin position="29"/>
        <end position="46"/>
    </location>
</feature>
<keyword evidence="4" id="KW-1185">Reference proteome</keyword>
<dbReference type="RefSeq" id="WP_060931155.1">
    <property type="nucleotide sequence ID" value="NZ_KQ959827.1"/>
</dbReference>
<dbReference type="Proteomes" id="UP000070394">
    <property type="component" value="Unassembled WGS sequence"/>
</dbReference>
<protein>
    <submittedName>
        <fullName evidence="3">Peptidase, A24 family</fullName>
    </submittedName>
</protein>
<feature type="domain" description="Prepilin type IV endopeptidase peptidase" evidence="2">
    <location>
        <begin position="9"/>
        <end position="114"/>
    </location>
</feature>
<dbReference type="GO" id="GO:0004190">
    <property type="term" value="F:aspartic-type endopeptidase activity"/>
    <property type="evidence" value="ECO:0007669"/>
    <property type="project" value="InterPro"/>
</dbReference>
<organism evidence="3 4">
    <name type="scientific">Lachnoanaerobaculum saburreum</name>
    <dbReference type="NCBI Taxonomy" id="467210"/>
    <lineage>
        <taxon>Bacteria</taxon>
        <taxon>Bacillati</taxon>
        <taxon>Bacillota</taxon>
        <taxon>Clostridia</taxon>
        <taxon>Lachnospirales</taxon>
        <taxon>Lachnospiraceae</taxon>
        <taxon>Lachnoanaerobaculum</taxon>
    </lineage>
</organism>
<comment type="caution">
    <text evidence="3">The sequence shown here is derived from an EMBL/GenBank/DDBJ whole genome shotgun (WGS) entry which is preliminary data.</text>
</comment>
<proteinExistence type="predicted"/>
<feature type="transmembrane region" description="Helical" evidence="1">
    <location>
        <begin position="99"/>
        <end position="122"/>
    </location>
</feature>
<evidence type="ECO:0000313" key="3">
    <source>
        <dbReference type="EMBL" id="KXB57503.1"/>
    </source>
</evidence>
<feature type="transmembrane region" description="Helical" evidence="1">
    <location>
        <begin position="58"/>
        <end position="79"/>
    </location>
</feature>
<evidence type="ECO:0000313" key="4">
    <source>
        <dbReference type="Proteomes" id="UP000070394"/>
    </source>
</evidence>
<sequence length="149" mass="16715">MNILFAERIILITALIIFCFQDIGKKEIYTVGIVIFYLAIAMLMIYKVFRGISIDYKSVILGILSGAILLPLGKINILGEGDAFVFIGSGAILGLKKNLLLFFISVFIVSIYALILCMYCMMKRRRIKGIRVAMLPFITAANCILWFCV</sequence>
<accession>A0A133ZPZ5</accession>
<evidence type="ECO:0000256" key="1">
    <source>
        <dbReference type="SAM" id="Phobius"/>
    </source>
</evidence>
<keyword evidence="1" id="KW-1133">Transmembrane helix</keyword>
<dbReference type="GO" id="GO:0016020">
    <property type="term" value="C:membrane"/>
    <property type="evidence" value="ECO:0007669"/>
    <property type="project" value="InterPro"/>
</dbReference>
<name>A0A133ZPZ5_9FIRM</name>
<reference evidence="4" key="1">
    <citation type="submission" date="2016-01" db="EMBL/GenBank/DDBJ databases">
        <authorList>
            <person name="Mitreva M."/>
            <person name="Pepin K.H."/>
            <person name="Mihindukulasuriya K.A."/>
            <person name="Fulton R."/>
            <person name="Fronick C."/>
            <person name="O'Laughlin M."/>
            <person name="Miner T."/>
            <person name="Herter B."/>
            <person name="Rosa B.A."/>
            <person name="Cordes M."/>
            <person name="Tomlinson C."/>
            <person name="Wollam A."/>
            <person name="Palsikar V.B."/>
            <person name="Mardis E.R."/>
            <person name="Wilson R.K."/>
        </authorList>
    </citation>
    <scope>NUCLEOTIDE SEQUENCE [LARGE SCALE GENOMIC DNA]</scope>
    <source>
        <strain evidence="4">DNF00896</strain>
    </source>
</reference>